<feature type="domain" description="DUF7708" evidence="3">
    <location>
        <begin position="71"/>
        <end position="210"/>
    </location>
</feature>
<accession>A0ABR1U2Z5</accession>
<sequence length="866" mass="97662">MATASHIEAGPSVTQNALQDATLAFQGVLSDDQRRELLMMRLGSVPDADAILIFTAQLDKNRKGHSFATRLHRFLSSIRDFCGIVDTYVSAHPEIAALVWGSVKLTMMVVANFVSYYEATSNLFTTLGDMCPLFCEYHILFYDSVGLRDSLDNFYTSIIRCCRHVVMAMQRSWSTQLLKVLQSSFDQEFKPDLEDIQRHARKVESQIALAKAQADKRFQELQKNERAKASEGRAIVERHMTRTDCSLDTLQSFQVQSNREKSRKRARKLLDSLSTYNYSRSFNQSTRKRHGNTTNWIHETPQFQRWLEGGSSVVWCSGKIGCGKTIAAANAIKRVQQPLNIANTPLITYLFMQTDDADSLNAETVLRTLLPYIFIDGLDECDTENRRLLLAALSAVINAAGNIRLYISSRDSVRDDVTRYFPGFEHITLDCEATRDDIACYINEAIDEKLEAGDLMASDKAIQQALKDLPRDLAEVFQRVLRRINVRLRGSVARQVFPWVAAAKRPLSIRELREAIAIEIGQQYTEPSKLWNDMEKVPSWCENLIEIDEETGSVQFAHSAVRAFLVDASSDSKLADFHFDLEVVDHNIGEICVTYLHFNDFKRTLAVRQNSIQINPSLIAPTVLTPVSRGAALISGLITDTRSPHDHDLSRGCFNIFPVGNTSTTESLKHSHPFLKYASTYWIAHTNQFRQGRSKTWALWESIVIRGHVLARTPWNTSGGALGGTDIEAQAPSVTWACANNHSAIIRLLISHWPSSLVEASSSCNLKLLDMLLKEHMAEHELSKGLVEKINEAFRKAVKLGQFDIVDRLLSTQVIDFDVPINSRGSYRALEMVLVEHPPSPRQFACSWRREEYAWYSCGVNLSGLV</sequence>
<dbReference type="Pfam" id="PF24809">
    <property type="entry name" value="DUF7708"/>
    <property type="match status" value="1"/>
</dbReference>
<feature type="domain" description="GPI inositol-deacylase winged helix" evidence="2">
    <location>
        <begin position="491"/>
        <end position="575"/>
    </location>
</feature>
<feature type="domain" description="Nephrocystin 3-like N-terminal" evidence="4">
    <location>
        <begin position="292"/>
        <end position="370"/>
    </location>
</feature>
<proteinExistence type="predicted"/>
<name>A0ABR1U2Z5_9PEZI</name>
<evidence type="ECO:0000259" key="3">
    <source>
        <dbReference type="Pfam" id="PF24809"/>
    </source>
</evidence>
<dbReference type="InterPro" id="IPR056884">
    <property type="entry name" value="NPHP3-like_N"/>
</dbReference>
<evidence type="ECO:0000256" key="1">
    <source>
        <dbReference type="ARBA" id="ARBA00022737"/>
    </source>
</evidence>
<evidence type="ECO:0000259" key="2">
    <source>
        <dbReference type="Pfam" id="PF22939"/>
    </source>
</evidence>
<keyword evidence="6" id="KW-1185">Reference proteome</keyword>
<gene>
    <name evidence="5" type="ORF">PG996_012582</name>
</gene>
<protein>
    <submittedName>
        <fullName evidence="5">Ankyrin repeat-containing domain protein</fullName>
    </submittedName>
</protein>
<dbReference type="PANTHER" id="PTHR10039">
    <property type="entry name" value="AMELOGENIN"/>
    <property type="match status" value="1"/>
</dbReference>
<comment type="caution">
    <text evidence="5">The sequence shown here is derived from an EMBL/GenBank/DDBJ whole genome shotgun (WGS) entry which is preliminary data.</text>
</comment>
<dbReference type="Pfam" id="PF24883">
    <property type="entry name" value="NPHP3_N"/>
    <property type="match status" value="1"/>
</dbReference>
<dbReference type="InterPro" id="IPR054471">
    <property type="entry name" value="GPIID_WHD"/>
</dbReference>
<evidence type="ECO:0000313" key="5">
    <source>
        <dbReference type="EMBL" id="KAK8053281.1"/>
    </source>
</evidence>
<keyword evidence="1" id="KW-0677">Repeat</keyword>
<dbReference type="Proteomes" id="UP001446871">
    <property type="component" value="Unassembled WGS sequence"/>
</dbReference>
<dbReference type="Pfam" id="PF22939">
    <property type="entry name" value="WHD_GPIID"/>
    <property type="match status" value="1"/>
</dbReference>
<dbReference type="InterPro" id="IPR056125">
    <property type="entry name" value="DUF7708"/>
</dbReference>
<organism evidence="5 6">
    <name type="scientific">Apiospora saccharicola</name>
    <dbReference type="NCBI Taxonomy" id="335842"/>
    <lineage>
        <taxon>Eukaryota</taxon>
        <taxon>Fungi</taxon>
        <taxon>Dikarya</taxon>
        <taxon>Ascomycota</taxon>
        <taxon>Pezizomycotina</taxon>
        <taxon>Sordariomycetes</taxon>
        <taxon>Xylariomycetidae</taxon>
        <taxon>Amphisphaeriales</taxon>
        <taxon>Apiosporaceae</taxon>
        <taxon>Apiospora</taxon>
    </lineage>
</organism>
<reference evidence="5 6" key="1">
    <citation type="submission" date="2023-01" db="EMBL/GenBank/DDBJ databases">
        <title>Analysis of 21 Apiospora genomes using comparative genomics revels a genus with tremendous synthesis potential of carbohydrate active enzymes and secondary metabolites.</title>
        <authorList>
            <person name="Sorensen T."/>
        </authorList>
    </citation>
    <scope>NUCLEOTIDE SEQUENCE [LARGE SCALE GENOMIC DNA]</scope>
    <source>
        <strain evidence="5 6">CBS 83171</strain>
    </source>
</reference>
<dbReference type="EMBL" id="JAQQWM010000008">
    <property type="protein sequence ID" value="KAK8053281.1"/>
    <property type="molecule type" value="Genomic_DNA"/>
</dbReference>
<evidence type="ECO:0000259" key="4">
    <source>
        <dbReference type="Pfam" id="PF24883"/>
    </source>
</evidence>
<evidence type="ECO:0000313" key="6">
    <source>
        <dbReference type="Proteomes" id="UP001446871"/>
    </source>
</evidence>